<name>A0A4V2NVQ1_9BACT</name>
<reference evidence="2 3" key="1">
    <citation type="submission" date="2019-03" db="EMBL/GenBank/DDBJ databases">
        <authorList>
            <person name="Kim M.K.M."/>
        </authorList>
    </citation>
    <scope>NUCLEOTIDE SEQUENCE [LARGE SCALE GENOMIC DNA]</scope>
    <source>
        <strain evidence="2 3">17J68-12</strain>
    </source>
</reference>
<sequence length="278" mass="31285">MYRKTKAVLLFSLLALGTITASAQKRPYDPMNDRSVQSNPVLRNYWRQKTDSLYNTDEYRALRDSARNASVRQRRYSGGSIFSGVIHSDVSTINTALTTSGFPALNEYSALIGFGWNARSGQVLTDFTLLANFGSRSKKESEKYTIGGGDLLRLDIGYDLLRSDKVALYPYAGLGWRISWIRYNFEDLTKPNLLIESARTPLELTARSSRVGYQAGLGLDLRIGQSKDGWRSTFLFFKGGINGAIGGEKYKVEGRGYHPPVQPYDWEVQAGFKFMRPR</sequence>
<evidence type="ECO:0000313" key="2">
    <source>
        <dbReference type="EMBL" id="TCJ14342.1"/>
    </source>
</evidence>
<organism evidence="2 3">
    <name type="scientific">Flaviaesturariibacter flavus</name>
    <dbReference type="NCBI Taxonomy" id="2502780"/>
    <lineage>
        <taxon>Bacteria</taxon>
        <taxon>Pseudomonadati</taxon>
        <taxon>Bacteroidota</taxon>
        <taxon>Chitinophagia</taxon>
        <taxon>Chitinophagales</taxon>
        <taxon>Chitinophagaceae</taxon>
        <taxon>Flaviaestuariibacter</taxon>
    </lineage>
</organism>
<keyword evidence="1" id="KW-0732">Signal</keyword>
<gene>
    <name evidence="2" type="ORF">EPD60_10110</name>
</gene>
<dbReference type="AlphaFoldDB" id="A0A4V2NVQ1"/>
<evidence type="ECO:0000313" key="3">
    <source>
        <dbReference type="Proteomes" id="UP000295334"/>
    </source>
</evidence>
<feature type="chain" id="PRO_5020589967" description="Outer membrane protein beta-barrel domain-containing protein" evidence="1">
    <location>
        <begin position="24"/>
        <end position="278"/>
    </location>
</feature>
<dbReference type="Proteomes" id="UP000295334">
    <property type="component" value="Unassembled WGS sequence"/>
</dbReference>
<dbReference type="EMBL" id="SJZI01000042">
    <property type="protein sequence ID" value="TCJ14342.1"/>
    <property type="molecule type" value="Genomic_DNA"/>
</dbReference>
<evidence type="ECO:0008006" key="4">
    <source>
        <dbReference type="Google" id="ProtNLM"/>
    </source>
</evidence>
<accession>A0A4V2NVQ1</accession>
<dbReference type="OrthoDB" id="1001536at2"/>
<evidence type="ECO:0000256" key="1">
    <source>
        <dbReference type="SAM" id="SignalP"/>
    </source>
</evidence>
<comment type="caution">
    <text evidence="2">The sequence shown here is derived from an EMBL/GenBank/DDBJ whole genome shotgun (WGS) entry which is preliminary data.</text>
</comment>
<proteinExistence type="predicted"/>
<feature type="signal peptide" evidence="1">
    <location>
        <begin position="1"/>
        <end position="23"/>
    </location>
</feature>
<dbReference type="RefSeq" id="WP_131449333.1">
    <property type="nucleotide sequence ID" value="NZ_SJZI01000042.1"/>
</dbReference>
<keyword evidence="3" id="KW-1185">Reference proteome</keyword>
<protein>
    <recommendedName>
        <fullName evidence="4">Outer membrane protein beta-barrel domain-containing protein</fullName>
    </recommendedName>
</protein>